<keyword evidence="2" id="KW-1133">Transmembrane helix</keyword>
<dbReference type="GO" id="GO:0030246">
    <property type="term" value="F:carbohydrate binding"/>
    <property type="evidence" value="ECO:0007669"/>
    <property type="project" value="TreeGrafter"/>
</dbReference>
<dbReference type="AlphaFoldDB" id="A0A7C4MNF3"/>
<name>A0A7C4MNF3_9BACT</name>
<keyword evidence="2" id="KW-0472">Membrane</keyword>
<evidence type="ECO:0000313" key="3">
    <source>
        <dbReference type="EMBL" id="HGU33123.1"/>
    </source>
</evidence>
<dbReference type="NCBIfam" id="NF037995">
    <property type="entry name" value="TRAP_S1"/>
    <property type="match status" value="1"/>
</dbReference>
<keyword evidence="1" id="KW-0732">Signal</keyword>
<sequence>MLGAWKRACPLRSEITRGCLLIQRAFATSGCFLLDMKPWDAVERSRTSRRKGAGGHTWSLSGFSPKAFITPNQRRQIMKIGKRFGWISAVVMFLFWTVSFAVAGTQVNIAAVTNPDFVHVKAANWFGEELNKLVPGKYDVVTHHSGALGSETQVLQQIQLGTTQMSVCTTGPVEAFVPEIKALEMPFVFPSYEAADKVLDGPIGKELAKKFEKAGFVALHFLDNGFRNLTNSKRPVKTPEDAKGLKIRTMESPTHLAIWRAIGANPTPMAWPIFTALQQGVIDGQENPIAVIYAAKLIEAGQKYLTLTRHVYSALVVVANKTFIDGLPEGDRKAFFDAARAASLRGRAFIRDNEASQLEQLKTAGMLVEDKPDLQAFRKVTAPVIDGTSGEVKKLVQEIRQVVGQ</sequence>
<dbReference type="Gene3D" id="3.40.190.170">
    <property type="entry name" value="Bacterial extracellular solute-binding protein, family 7"/>
    <property type="match status" value="1"/>
</dbReference>
<dbReference type="PANTHER" id="PTHR33376:SF2">
    <property type="entry name" value="DICARBOXYLATE-BINDING PERIPLASMIC PROTEIN"/>
    <property type="match status" value="1"/>
</dbReference>
<organism evidence="3">
    <name type="scientific">Desulfatirhabdium butyrativorans</name>
    <dbReference type="NCBI Taxonomy" id="340467"/>
    <lineage>
        <taxon>Bacteria</taxon>
        <taxon>Pseudomonadati</taxon>
        <taxon>Thermodesulfobacteriota</taxon>
        <taxon>Desulfobacteria</taxon>
        <taxon>Desulfobacterales</taxon>
        <taxon>Desulfatirhabdiaceae</taxon>
        <taxon>Desulfatirhabdium</taxon>
    </lineage>
</organism>
<dbReference type="EMBL" id="DSUH01000227">
    <property type="protein sequence ID" value="HGU33123.1"/>
    <property type="molecule type" value="Genomic_DNA"/>
</dbReference>
<accession>A0A7C4MNF3</accession>
<dbReference type="PANTHER" id="PTHR33376">
    <property type="match status" value="1"/>
</dbReference>
<dbReference type="InterPro" id="IPR038404">
    <property type="entry name" value="TRAP_DctP_sf"/>
</dbReference>
<reference evidence="3" key="1">
    <citation type="journal article" date="2020" name="mSystems">
        <title>Genome- and Community-Level Interaction Insights into Carbon Utilization and Element Cycling Functions of Hydrothermarchaeota in Hydrothermal Sediment.</title>
        <authorList>
            <person name="Zhou Z."/>
            <person name="Liu Y."/>
            <person name="Xu W."/>
            <person name="Pan J."/>
            <person name="Luo Z.H."/>
            <person name="Li M."/>
        </authorList>
    </citation>
    <scope>NUCLEOTIDE SEQUENCE [LARGE SCALE GENOMIC DNA]</scope>
    <source>
        <strain evidence="3">SpSt-477</strain>
    </source>
</reference>
<evidence type="ECO:0000256" key="2">
    <source>
        <dbReference type="SAM" id="Phobius"/>
    </source>
</evidence>
<proteinExistence type="predicted"/>
<evidence type="ECO:0000256" key="1">
    <source>
        <dbReference type="ARBA" id="ARBA00022729"/>
    </source>
</evidence>
<dbReference type="GO" id="GO:0055085">
    <property type="term" value="P:transmembrane transport"/>
    <property type="evidence" value="ECO:0007669"/>
    <property type="project" value="InterPro"/>
</dbReference>
<dbReference type="Pfam" id="PF03480">
    <property type="entry name" value="DctP"/>
    <property type="match status" value="1"/>
</dbReference>
<dbReference type="GO" id="GO:0030288">
    <property type="term" value="C:outer membrane-bounded periplasmic space"/>
    <property type="evidence" value="ECO:0007669"/>
    <property type="project" value="InterPro"/>
</dbReference>
<comment type="caution">
    <text evidence="3">The sequence shown here is derived from an EMBL/GenBank/DDBJ whole genome shotgun (WGS) entry which is preliminary data.</text>
</comment>
<gene>
    <name evidence="3" type="ORF">ENS29_09735</name>
</gene>
<dbReference type="InterPro" id="IPR018389">
    <property type="entry name" value="DctP_fam"/>
</dbReference>
<protein>
    <submittedName>
        <fullName evidence="3">DctP family TRAP transporter solute-binding subunit</fullName>
    </submittedName>
</protein>
<keyword evidence="2" id="KW-0812">Transmembrane</keyword>
<feature type="transmembrane region" description="Helical" evidence="2">
    <location>
        <begin position="84"/>
        <end position="104"/>
    </location>
</feature>
<dbReference type="NCBIfam" id="TIGR00787">
    <property type="entry name" value="dctP"/>
    <property type="match status" value="1"/>
</dbReference>
<dbReference type="InterPro" id="IPR004682">
    <property type="entry name" value="TRAP_DctP"/>
</dbReference>